<dbReference type="RefSeq" id="WP_150041690.1">
    <property type="nucleotide sequence ID" value="NZ_OW485601.1"/>
</dbReference>
<dbReference type="Proteomes" id="UP000325255">
    <property type="component" value="Unassembled WGS sequence"/>
</dbReference>
<name>A0A5M6ISS8_9PROT</name>
<proteinExistence type="predicted"/>
<evidence type="ECO:0000313" key="1">
    <source>
        <dbReference type="EMBL" id="KAA5611312.1"/>
    </source>
</evidence>
<gene>
    <name evidence="1" type="ORF">F1189_15300</name>
</gene>
<dbReference type="OrthoDB" id="5769175at2"/>
<reference evidence="1 2" key="1">
    <citation type="submission" date="2019-09" db="EMBL/GenBank/DDBJ databases">
        <title>Genome sequence of Rhodovastum atsumiense, a diverse member of the Acetobacteraceae family of non-sulfur purple photosynthetic bacteria.</title>
        <authorList>
            <person name="Meyer T."/>
            <person name="Kyndt J."/>
        </authorList>
    </citation>
    <scope>NUCLEOTIDE SEQUENCE [LARGE SCALE GENOMIC DNA]</scope>
    <source>
        <strain evidence="1 2">DSM 21279</strain>
    </source>
</reference>
<sequence>MSDLVITPAGAAPMPFPQQQARRPAVEEGGLSFRDVLSALNPLQYVPVAGTIYRALTGDQIPEAMRRVGSIVVSGLLGGPIGAAINLATVAAEKAAGIDLDGVGQTIVAALDPTGAPATDEPANRSMETAAESNDLAAPWSVAQLAAYGVSSDSDGILRLGRLSGADVLNDLQLSRMHGETGVAGGSAAPVMDEGDLPDFRMAQTAYERLFG</sequence>
<evidence type="ECO:0000313" key="2">
    <source>
        <dbReference type="Proteomes" id="UP000325255"/>
    </source>
</evidence>
<dbReference type="AlphaFoldDB" id="A0A5M6ISS8"/>
<dbReference type="EMBL" id="VWPK01000022">
    <property type="protein sequence ID" value="KAA5611312.1"/>
    <property type="molecule type" value="Genomic_DNA"/>
</dbReference>
<keyword evidence="2" id="KW-1185">Reference proteome</keyword>
<protein>
    <submittedName>
        <fullName evidence="1">Uncharacterized protein</fullName>
    </submittedName>
</protein>
<accession>A0A5M6ISS8</accession>
<organism evidence="1 2">
    <name type="scientific">Rhodovastum atsumiense</name>
    <dbReference type="NCBI Taxonomy" id="504468"/>
    <lineage>
        <taxon>Bacteria</taxon>
        <taxon>Pseudomonadati</taxon>
        <taxon>Pseudomonadota</taxon>
        <taxon>Alphaproteobacteria</taxon>
        <taxon>Acetobacterales</taxon>
        <taxon>Acetobacteraceae</taxon>
        <taxon>Rhodovastum</taxon>
    </lineage>
</organism>
<comment type="caution">
    <text evidence="1">The sequence shown here is derived from an EMBL/GenBank/DDBJ whole genome shotgun (WGS) entry which is preliminary data.</text>
</comment>